<reference evidence="1 2" key="1">
    <citation type="journal article" date="2014" name="J. Bacteriol.">
        <title>Characterization of novel virulent broad-host-range phages of Xylella fastidiosa and Xanthomonas.</title>
        <authorList>
            <person name="Ahern S.J."/>
            <person name="Das M."/>
            <person name="Bhowmick T.S."/>
            <person name="Young R."/>
            <person name="Gonzalez C.F."/>
        </authorList>
    </citation>
    <scope>NUCLEOTIDE SEQUENCE [LARGE SCALE GENOMIC DNA]</scope>
</reference>
<keyword evidence="2" id="KW-1185">Reference proteome</keyword>
<evidence type="ECO:0000313" key="1">
    <source>
        <dbReference type="EMBL" id="AHB12229.1"/>
    </source>
</evidence>
<protein>
    <submittedName>
        <fullName evidence="1">Uncharacterized protein</fullName>
    </submittedName>
</protein>
<dbReference type="Proteomes" id="UP000018624">
    <property type="component" value="Segment"/>
</dbReference>
<evidence type="ECO:0000313" key="2">
    <source>
        <dbReference type="Proteomes" id="UP000018624"/>
    </source>
</evidence>
<proteinExistence type="predicted"/>
<accession>V5Q7W7</accession>
<sequence length="192" mass="22057">MAYEHLTIMLSLPRSRSAWMAEFLRPLCVSSMHNPLQQCASIAELGQKIDKQPSGRVFVSDVAGLFFFDQLLVRFPGAQYLVVHRAASEVEHSMRKQGIQPPLNVRKAERQLLDIAAHIRPHPWSMTGTFFELHSPQILMAIAKFATGHAVEPRYLHQMMNRNVQVPIQDQITRTDMQKQRQLFSKAKIDFH</sequence>
<dbReference type="EMBL" id="KF626668">
    <property type="protein sequence ID" value="AHB12229.1"/>
    <property type="molecule type" value="Genomic_DNA"/>
</dbReference>
<name>V5Q7W7_9CAUD</name>
<organism evidence="1 2">
    <name type="scientific">Xylella phage Salvo</name>
    <dbReference type="NCBI Taxonomy" id="1415147"/>
    <lineage>
        <taxon>Viruses</taxon>
        <taxon>Duplodnaviria</taxon>
        <taxon>Heunggongvirae</taxon>
        <taxon>Uroviricota</taxon>
        <taxon>Caudoviricetes</taxon>
        <taxon>Casjensviridae</taxon>
        <taxon>Salvovirus</taxon>
        <taxon>Salvovirus salvo</taxon>
    </lineage>
</organism>
<dbReference type="OrthoDB" id="31640at10239"/>
<gene>
    <name evidence="1" type="ORF">Salvo_29</name>
</gene>